<accession>A0A9N9HLT8</accession>
<dbReference type="OrthoDB" id="2480163at2759"/>
<proteinExistence type="predicted"/>
<dbReference type="Proteomes" id="UP000789759">
    <property type="component" value="Unassembled WGS sequence"/>
</dbReference>
<reference evidence="3" key="1">
    <citation type="submission" date="2021-06" db="EMBL/GenBank/DDBJ databases">
        <authorList>
            <person name="Kallberg Y."/>
            <person name="Tangrot J."/>
            <person name="Rosling A."/>
        </authorList>
    </citation>
    <scope>NUCLEOTIDE SEQUENCE</scope>
    <source>
        <strain evidence="3">FL966</strain>
    </source>
</reference>
<dbReference type="InterPro" id="IPR001138">
    <property type="entry name" value="Zn2Cys6_DnaBD"/>
</dbReference>
<feature type="region of interest" description="Disordered" evidence="1">
    <location>
        <begin position="47"/>
        <end position="70"/>
    </location>
</feature>
<dbReference type="PROSITE" id="PS00463">
    <property type="entry name" value="ZN2_CY6_FUNGAL_1"/>
    <property type="match status" value="1"/>
</dbReference>
<dbReference type="AlphaFoldDB" id="A0A9N9HLT8"/>
<dbReference type="SMART" id="SM00066">
    <property type="entry name" value="GAL4"/>
    <property type="match status" value="1"/>
</dbReference>
<evidence type="ECO:0000313" key="3">
    <source>
        <dbReference type="EMBL" id="CAG8690827.1"/>
    </source>
</evidence>
<protein>
    <submittedName>
        <fullName evidence="3">14702_t:CDS:1</fullName>
    </submittedName>
</protein>
<name>A0A9N9HLT8_9GLOM</name>
<gene>
    <name evidence="3" type="ORF">CPELLU_LOCUS11285</name>
</gene>
<sequence>MPRQKKRTHATLACINCRLRHEKCERIPGEDICTNCKEYNRPCVSIPGNKRGPKSRRQNPGFANPQPFSNISSCGATQTNNTQYQLTTGIEYSCLTPGVCTQYQLTPSVESYLYLIPEKYQEQLTPCSLCGLYPVSGTTEVFQNTLTNQSSSTSFLSSSFAYEESALNIDRPTISGPLTINLTSLSKPFNYFRFG</sequence>
<organism evidence="3 4">
    <name type="scientific">Cetraspora pellucida</name>
    <dbReference type="NCBI Taxonomy" id="1433469"/>
    <lineage>
        <taxon>Eukaryota</taxon>
        <taxon>Fungi</taxon>
        <taxon>Fungi incertae sedis</taxon>
        <taxon>Mucoromycota</taxon>
        <taxon>Glomeromycotina</taxon>
        <taxon>Glomeromycetes</taxon>
        <taxon>Diversisporales</taxon>
        <taxon>Gigasporaceae</taxon>
        <taxon>Cetraspora</taxon>
    </lineage>
</organism>
<dbReference type="InterPro" id="IPR036864">
    <property type="entry name" value="Zn2-C6_fun-type_DNA-bd_sf"/>
</dbReference>
<keyword evidence="4" id="KW-1185">Reference proteome</keyword>
<dbReference type="Gene3D" id="4.10.240.10">
    <property type="entry name" value="Zn(2)-C6 fungal-type DNA-binding domain"/>
    <property type="match status" value="1"/>
</dbReference>
<dbReference type="EMBL" id="CAJVQA010009877">
    <property type="protein sequence ID" value="CAG8690827.1"/>
    <property type="molecule type" value="Genomic_DNA"/>
</dbReference>
<feature type="domain" description="Zn(2)-C6 fungal-type" evidence="2">
    <location>
        <begin position="13"/>
        <end position="45"/>
    </location>
</feature>
<evidence type="ECO:0000313" key="4">
    <source>
        <dbReference type="Proteomes" id="UP000789759"/>
    </source>
</evidence>
<comment type="caution">
    <text evidence="3">The sequence shown here is derived from an EMBL/GenBank/DDBJ whole genome shotgun (WGS) entry which is preliminary data.</text>
</comment>
<dbReference type="Pfam" id="PF00172">
    <property type="entry name" value="Zn_clus"/>
    <property type="match status" value="1"/>
</dbReference>
<dbReference type="GO" id="GO:0000981">
    <property type="term" value="F:DNA-binding transcription factor activity, RNA polymerase II-specific"/>
    <property type="evidence" value="ECO:0007669"/>
    <property type="project" value="InterPro"/>
</dbReference>
<dbReference type="CDD" id="cd00067">
    <property type="entry name" value="GAL4"/>
    <property type="match status" value="1"/>
</dbReference>
<evidence type="ECO:0000259" key="2">
    <source>
        <dbReference type="PROSITE" id="PS50048"/>
    </source>
</evidence>
<dbReference type="GO" id="GO:0008270">
    <property type="term" value="F:zinc ion binding"/>
    <property type="evidence" value="ECO:0007669"/>
    <property type="project" value="InterPro"/>
</dbReference>
<dbReference type="SUPFAM" id="SSF57701">
    <property type="entry name" value="Zn2/Cys6 DNA-binding domain"/>
    <property type="match status" value="1"/>
</dbReference>
<evidence type="ECO:0000256" key="1">
    <source>
        <dbReference type="SAM" id="MobiDB-lite"/>
    </source>
</evidence>
<dbReference type="PROSITE" id="PS50048">
    <property type="entry name" value="ZN2_CY6_FUNGAL_2"/>
    <property type="match status" value="1"/>
</dbReference>